<accession>A0A2U9IY25</accession>
<dbReference type="InterPro" id="IPR003441">
    <property type="entry name" value="NAC-dom"/>
</dbReference>
<dbReference type="GO" id="GO:0006355">
    <property type="term" value="P:regulation of DNA-templated transcription"/>
    <property type="evidence" value="ECO:0007669"/>
    <property type="project" value="InterPro"/>
</dbReference>
<evidence type="ECO:0000256" key="6">
    <source>
        <dbReference type="SAM" id="MobiDB-lite"/>
    </source>
</evidence>
<dbReference type="GO" id="GO:0005634">
    <property type="term" value="C:nucleus"/>
    <property type="evidence" value="ECO:0007669"/>
    <property type="project" value="UniProtKB-SubCell"/>
</dbReference>
<dbReference type="InterPro" id="IPR036093">
    <property type="entry name" value="NAC_dom_sf"/>
</dbReference>
<comment type="subcellular location">
    <subcellularLocation>
        <location evidence="1">Nucleus</location>
    </subcellularLocation>
</comment>
<evidence type="ECO:0000256" key="3">
    <source>
        <dbReference type="ARBA" id="ARBA00023125"/>
    </source>
</evidence>
<dbReference type="GO" id="GO:0003677">
    <property type="term" value="F:DNA binding"/>
    <property type="evidence" value="ECO:0007669"/>
    <property type="project" value="UniProtKB-KW"/>
</dbReference>
<evidence type="ECO:0000256" key="5">
    <source>
        <dbReference type="ARBA" id="ARBA00023242"/>
    </source>
</evidence>
<evidence type="ECO:0000256" key="1">
    <source>
        <dbReference type="ARBA" id="ARBA00004123"/>
    </source>
</evidence>
<proteinExistence type="evidence at transcript level"/>
<dbReference type="Pfam" id="PF02365">
    <property type="entry name" value="NAM"/>
    <property type="match status" value="1"/>
</dbReference>
<dbReference type="FunFam" id="2.170.150.80:FF:000005">
    <property type="entry name" value="NAC transcription factor 56"/>
    <property type="match status" value="1"/>
</dbReference>
<dbReference type="OrthoDB" id="1921961at2759"/>
<evidence type="ECO:0000259" key="7">
    <source>
        <dbReference type="PROSITE" id="PS51005"/>
    </source>
</evidence>
<feature type="domain" description="NAC" evidence="7">
    <location>
        <begin position="20"/>
        <end position="181"/>
    </location>
</feature>
<dbReference type="SUPFAM" id="SSF101941">
    <property type="entry name" value="NAC domain"/>
    <property type="match status" value="1"/>
</dbReference>
<keyword evidence="5" id="KW-0539">Nucleus</keyword>
<evidence type="ECO:0000256" key="2">
    <source>
        <dbReference type="ARBA" id="ARBA00023015"/>
    </source>
</evidence>
<organism evidence="8">
    <name type="scientific">Catharanthus roseus</name>
    <name type="common">Madagascar periwinkle</name>
    <name type="synonym">Vinca rosea</name>
    <dbReference type="NCBI Taxonomy" id="4058"/>
    <lineage>
        <taxon>Eukaryota</taxon>
        <taxon>Viridiplantae</taxon>
        <taxon>Streptophyta</taxon>
        <taxon>Embryophyta</taxon>
        <taxon>Tracheophyta</taxon>
        <taxon>Spermatophyta</taxon>
        <taxon>Magnoliopsida</taxon>
        <taxon>eudicotyledons</taxon>
        <taxon>Gunneridae</taxon>
        <taxon>Pentapetalae</taxon>
        <taxon>asterids</taxon>
        <taxon>lamiids</taxon>
        <taxon>Gentianales</taxon>
        <taxon>Apocynaceae</taxon>
        <taxon>Rauvolfioideae</taxon>
        <taxon>Vinceae</taxon>
        <taxon>Catharanthinae</taxon>
        <taxon>Catharanthus</taxon>
    </lineage>
</organism>
<dbReference type="PANTHER" id="PTHR31719:SF43">
    <property type="entry name" value="NAC TRANSCRIPTION FACTOR 56"/>
    <property type="match status" value="1"/>
</dbReference>
<dbReference type="Gene3D" id="2.170.150.80">
    <property type="entry name" value="NAC domain"/>
    <property type="match status" value="1"/>
</dbReference>
<evidence type="ECO:0000256" key="4">
    <source>
        <dbReference type="ARBA" id="ARBA00023163"/>
    </source>
</evidence>
<dbReference type="PANTHER" id="PTHR31719">
    <property type="entry name" value="NAC TRANSCRIPTION FACTOR 56"/>
    <property type="match status" value="1"/>
</dbReference>
<feature type="region of interest" description="Disordered" evidence="6">
    <location>
        <begin position="1"/>
        <end position="25"/>
    </location>
</feature>
<name>A0A2U9IY25_CATRO</name>
<protein>
    <submittedName>
        <fullName evidence="8">NAC domain containing protein 056</fullName>
    </submittedName>
</protein>
<dbReference type="EMBL" id="MG676673">
    <property type="protein sequence ID" value="AWS00951.1"/>
    <property type="molecule type" value="mRNA"/>
</dbReference>
<evidence type="ECO:0000313" key="8">
    <source>
        <dbReference type="EMBL" id="AWS00951.1"/>
    </source>
</evidence>
<dbReference type="AlphaFoldDB" id="A0A2U9IY25"/>
<gene>
    <name evidence="8" type="primary">ANAC056</name>
</gene>
<reference evidence="8" key="1">
    <citation type="journal article" date="2018" name="Metab. Eng.">
        <title>An engineered combinatorial module of transcription factors boosts production of monoterpenoid indole alkaloids in Catharanthus roseus.</title>
        <authorList>
            <person name="Schweizer F."/>
            <person name="Colinas M."/>
            <person name="Pollier J."/>
            <person name="Van Moerkercke A."/>
            <person name="Bossche R.V."/>
            <person name="de Clercq R."/>
            <person name="Goossens A."/>
        </authorList>
    </citation>
    <scope>NUCLEOTIDE SEQUENCE</scope>
</reference>
<sequence>MESTDSSTGGGGGCSQQPHLPPGFRFHPTDEELVVHYLKKKAASAPLPVSIIAEVDLYKFDPWELPAKATFGEQEWYFFSPRDRKYPNGARPNRAATSGYWKATGTDKPVLTSGGTQKVGVKKALVFYGGKPPKGIKTNWIMHEYRLADNKTNSKPPGCDIANKKGSLRLDDWVLCRIYKKNNTPRPMDHDRDDMNDLMASIPPSISLGQPKLPGLKTTNYGALLENEHNLFDGMLSADLNSGGSMSQLTSSASKQQLSLLAGASNVLPAKRTLNSLYWNDDVGNGNSPPTKRFLADSSDGSMATRNDENASIASLLSQLPQTPSLHQQSMLGSLGDGVFRQPYQVSGMNWYS</sequence>
<keyword evidence="2" id="KW-0805">Transcription regulation</keyword>
<keyword evidence="3" id="KW-0238">DNA-binding</keyword>
<keyword evidence="4" id="KW-0804">Transcription</keyword>
<dbReference type="PROSITE" id="PS51005">
    <property type="entry name" value="NAC"/>
    <property type="match status" value="1"/>
</dbReference>
<dbReference type="GO" id="GO:0048316">
    <property type="term" value="P:seed development"/>
    <property type="evidence" value="ECO:0007669"/>
    <property type="project" value="UniProtKB-ARBA"/>
</dbReference>